<evidence type="ECO:0000313" key="3">
    <source>
        <dbReference type="Proteomes" id="UP000265618"/>
    </source>
</evidence>
<gene>
    <name evidence="2" type="ORF">KIPB_007309</name>
</gene>
<comment type="caution">
    <text evidence="2">The sequence shown here is derived from an EMBL/GenBank/DDBJ whole genome shotgun (WGS) entry which is preliminary data.</text>
</comment>
<organism evidence="2 3">
    <name type="scientific">Kipferlia bialata</name>
    <dbReference type="NCBI Taxonomy" id="797122"/>
    <lineage>
        <taxon>Eukaryota</taxon>
        <taxon>Metamonada</taxon>
        <taxon>Carpediemonas-like organisms</taxon>
        <taxon>Kipferlia</taxon>
    </lineage>
</organism>
<feature type="region of interest" description="Disordered" evidence="1">
    <location>
        <begin position="124"/>
        <end position="168"/>
    </location>
</feature>
<feature type="compositionally biased region" description="Low complexity" evidence="1">
    <location>
        <begin position="158"/>
        <end position="168"/>
    </location>
</feature>
<name>A0A9K3CZU6_9EUKA</name>
<accession>A0A9K3CZU6</accession>
<sequence length="168" mass="18024">MSPIEQVEEFLWRLKKSASPRSGSLTKSGVMELVSLMGGFSAGCRTKADAVRWIEKKFKAGSPPRSSEAFCEALVSILLETDLVKAVGGVLVCSSFQGSIVTVRMPSATPTSGASFEEVIRKRMEQMSVSRSSTPQPGSAPSSPMQSETFAPVHSQSRRPSVPSSPRE</sequence>
<feature type="compositionally biased region" description="Polar residues" evidence="1">
    <location>
        <begin position="127"/>
        <end position="149"/>
    </location>
</feature>
<reference evidence="2 3" key="1">
    <citation type="journal article" date="2018" name="PLoS ONE">
        <title>The draft genome of Kipferlia bialata reveals reductive genome evolution in fornicate parasites.</title>
        <authorList>
            <person name="Tanifuji G."/>
            <person name="Takabayashi S."/>
            <person name="Kume K."/>
            <person name="Takagi M."/>
            <person name="Nakayama T."/>
            <person name="Kamikawa R."/>
            <person name="Inagaki Y."/>
            <person name="Hashimoto T."/>
        </authorList>
    </citation>
    <scope>NUCLEOTIDE SEQUENCE [LARGE SCALE GENOMIC DNA]</scope>
    <source>
        <strain evidence="2">NY0173</strain>
    </source>
</reference>
<dbReference type="Proteomes" id="UP000265618">
    <property type="component" value="Unassembled WGS sequence"/>
</dbReference>
<evidence type="ECO:0000313" key="2">
    <source>
        <dbReference type="EMBL" id="GIQ85610.1"/>
    </source>
</evidence>
<dbReference type="AlphaFoldDB" id="A0A9K3CZU6"/>
<dbReference type="EMBL" id="BDIP01002034">
    <property type="protein sequence ID" value="GIQ85610.1"/>
    <property type="molecule type" value="Genomic_DNA"/>
</dbReference>
<evidence type="ECO:0000256" key="1">
    <source>
        <dbReference type="SAM" id="MobiDB-lite"/>
    </source>
</evidence>
<keyword evidence="3" id="KW-1185">Reference proteome</keyword>
<protein>
    <submittedName>
        <fullName evidence="2">Uncharacterized protein</fullName>
    </submittedName>
</protein>
<proteinExistence type="predicted"/>